<feature type="transmembrane region" description="Helical" evidence="1">
    <location>
        <begin position="30"/>
        <end position="49"/>
    </location>
</feature>
<keyword evidence="3" id="KW-1185">Reference proteome</keyword>
<gene>
    <name evidence="2" type="ORF">ACFS27_06375</name>
</gene>
<accession>A0ABW5VNA4</accession>
<keyword evidence="1" id="KW-0812">Transmembrane</keyword>
<evidence type="ECO:0000313" key="3">
    <source>
        <dbReference type="Proteomes" id="UP001597479"/>
    </source>
</evidence>
<dbReference type="EMBL" id="JBHUOG010000001">
    <property type="protein sequence ID" value="MFD2793168.1"/>
    <property type="molecule type" value="Genomic_DNA"/>
</dbReference>
<evidence type="ECO:0000313" key="2">
    <source>
        <dbReference type="EMBL" id="MFD2793168.1"/>
    </source>
</evidence>
<protein>
    <recommendedName>
        <fullName evidence="4">ATP synthase protein I</fullName>
    </recommendedName>
</protein>
<keyword evidence="1" id="KW-1133">Transmembrane helix</keyword>
<feature type="transmembrane region" description="Helical" evidence="1">
    <location>
        <begin position="55"/>
        <end position="77"/>
    </location>
</feature>
<comment type="caution">
    <text evidence="2">The sequence shown here is derived from an EMBL/GenBank/DDBJ whole genome shotgun (WGS) entry which is preliminary data.</text>
</comment>
<dbReference type="Proteomes" id="UP001597479">
    <property type="component" value="Unassembled WGS sequence"/>
</dbReference>
<reference evidence="3" key="1">
    <citation type="journal article" date="2019" name="Int. J. Syst. Evol. Microbiol.">
        <title>The Global Catalogue of Microorganisms (GCM) 10K type strain sequencing project: providing services to taxonomists for standard genome sequencing and annotation.</title>
        <authorList>
            <consortium name="The Broad Institute Genomics Platform"/>
            <consortium name="The Broad Institute Genome Sequencing Center for Infectious Disease"/>
            <person name="Wu L."/>
            <person name="Ma J."/>
        </authorList>
    </citation>
    <scope>NUCLEOTIDE SEQUENCE [LARGE SCALE GENOMIC DNA]</scope>
    <source>
        <strain evidence="3">CCM 7044</strain>
    </source>
</reference>
<sequence length="152" mass="15326">MTEQNPTAPQSAGESFAAERAVLRVAGRDGLLLVAGLAVLGSIAGYLLAGLPGVWGALVGAALAGLFSGGTVLSMLFAVGKGPTTTGAIVMGGWLIKIAVLIGVLAALSGLDFYDRWTLMAVVLVGAVGSALLDYRAVRSGQIPYVRPDAEA</sequence>
<keyword evidence="1" id="KW-0472">Membrane</keyword>
<evidence type="ECO:0000256" key="1">
    <source>
        <dbReference type="SAM" id="Phobius"/>
    </source>
</evidence>
<proteinExistence type="predicted"/>
<organism evidence="2 3">
    <name type="scientific">Promicromonospora vindobonensis</name>
    <dbReference type="NCBI Taxonomy" id="195748"/>
    <lineage>
        <taxon>Bacteria</taxon>
        <taxon>Bacillati</taxon>
        <taxon>Actinomycetota</taxon>
        <taxon>Actinomycetes</taxon>
        <taxon>Micrococcales</taxon>
        <taxon>Promicromonosporaceae</taxon>
        <taxon>Promicromonospora</taxon>
    </lineage>
</organism>
<dbReference type="RefSeq" id="WP_377181096.1">
    <property type="nucleotide sequence ID" value="NZ_JBHUOG010000001.1"/>
</dbReference>
<feature type="transmembrane region" description="Helical" evidence="1">
    <location>
        <begin position="117"/>
        <end position="135"/>
    </location>
</feature>
<feature type="transmembrane region" description="Helical" evidence="1">
    <location>
        <begin position="89"/>
        <end position="111"/>
    </location>
</feature>
<evidence type="ECO:0008006" key="4">
    <source>
        <dbReference type="Google" id="ProtNLM"/>
    </source>
</evidence>
<name>A0ABW5VNA4_9MICO</name>